<comment type="similarity">
    <text evidence="3 11">Belongs to the FliG family.</text>
</comment>
<reference evidence="15 16" key="1">
    <citation type="submission" date="2021-09" db="EMBL/GenBank/DDBJ databases">
        <title>Lysobacter sp. 13A isolated from the river sediment.</title>
        <authorList>
            <person name="Liu H."/>
            <person name="Li S."/>
            <person name="Mao S."/>
        </authorList>
    </citation>
    <scope>NUCLEOTIDE SEQUENCE [LARGE SCALE GENOMIC DNA]</scope>
    <source>
        <strain evidence="15 16">13A</strain>
    </source>
</reference>
<keyword evidence="8 11" id="KW-0472">Membrane</keyword>
<dbReference type="RefSeq" id="WP_223676903.1">
    <property type="nucleotide sequence ID" value="NZ_JAINZW010000007.1"/>
</dbReference>
<dbReference type="PANTHER" id="PTHR30534:SF0">
    <property type="entry name" value="FLAGELLAR MOTOR SWITCH PROTEIN FLIG"/>
    <property type="match status" value="1"/>
</dbReference>
<keyword evidence="6 11" id="KW-0145">Chemotaxis</keyword>
<dbReference type="PIRSF" id="PIRSF003161">
    <property type="entry name" value="FliG"/>
    <property type="match status" value="1"/>
</dbReference>
<dbReference type="InterPro" id="IPR032779">
    <property type="entry name" value="FliG_M"/>
</dbReference>
<evidence type="ECO:0000256" key="6">
    <source>
        <dbReference type="ARBA" id="ARBA00022500"/>
    </source>
</evidence>
<feature type="domain" description="Flagellar motor switch protein FliG middle" evidence="13">
    <location>
        <begin position="123"/>
        <end position="195"/>
    </location>
</feature>
<dbReference type="EMBL" id="JAINZW010000007">
    <property type="protein sequence ID" value="MBZ4040445.1"/>
    <property type="molecule type" value="Genomic_DNA"/>
</dbReference>
<keyword evidence="15" id="KW-0282">Flagellum</keyword>
<evidence type="ECO:0000313" key="16">
    <source>
        <dbReference type="Proteomes" id="UP001430954"/>
    </source>
</evidence>
<dbReference type="Pfam" id="PF14842">
    <property type="entry name" value="FliG_N"/>
    <property type="match status" value="1"/>
</dbReference>
<dbReference type="Pfam" id="PF14841">
    <property type="entry name" value="FliG_M"/>
    <property type="match status" value="1"/>
</dbReference>
<keyword evidence="16" id="KW-1185">Reference proteome</keyword>
<comment type="caution">
    <text evidence="15">The sequence shown here is derived from an EMBL/GenBank/DDBJ whole genome shotgun (WGS) entry which is preliminary data.</text>
</comment>
<feature type="domain" description="Flagellar motor switch protein FliG C-terminal" evidence="12">
    <location>
        <begin position="227"/>
        <end position="332"/>
    </location>
</feature>
<comment type="function">
    <text evidence="10 11">FliG is one of three proteins (FliG, FliN, FliM) that forms the rotor-mounted switch complex (C ring), located at the base of the basal body. This complex interacts with the CheY and CheZ chemotaxis proteins, in addition to contacting components of the motor that determine the direction of flagellar rotation.</text>
</comment>
<dbReference type="PANTHER" id="PTHR30534">
    <property type="entry name" value="FLAGELLAR MOTOR SWITCH PROTEIN FLIG"/>
    <property type="match status" value="1"/>
</dbReference>
<feature type="domain" description="Flagellar motor switch protein FliG N-terminal" evidence="14">
    <location>
        <begin position="13"/>
        <end position="113"/>
    </location>
</feature>
<evidence type="ECO:0000256" key="5">
    <source>
        <dbReference type="ARBA" id="ARBA00022475"/>
    </source>
</evidence>
<dbReference type="InterPro" id="IPR000090">
    <property type="entry name" value="Flg_Motor_Flig"/>
</dbReference>
<evidence type="ECO:0000259" key="13">
    <source>
        <dbReference type="Pfam" id="PF14841"/>
    </source>
</evidence>
<dbReference type="PRINTS" id="PR00954">
    <property type="entry name" value="FLGMOTORFLIG"/>
</dbReference>
<keyword evidence="15" id="KW-0966">Cell projection</keyword>
<evidence type="ECO:0000256" key="7">
    <source>
        <dbReference type="ARBA" id="ARBA00022779"/>
    </source>
</evidence>
<evidence type="ECO:0000313" key="15">
    <source>
        <dbReference type="EMBL" id="MBZ4040445.1"/>
    </source>
</evidence>
<evidence type="ECO:0000256" key="10">
    <source>
        <dbReference type="ARBA" id="ARBA00025598"/>
    </source>
</evidence>
<dbReference type="InterPro" id="IPR023087">
    <property type="entry name" value="Flg_Motor_Flig_C"/>
</dbReference>
<keyword evidence="9 11" id="KW-0975">Bacterial flagellum</keyword>
<proteinExistence type="inferred from homology"/>
<evidence type="ECO:0000259" key="14">
    <source>
        <dbReference type="Pfam" id="PF14842"/>
    </source>
</evidence>
<dbReference type="Gene3D" id="1.10.220.30">
    <property type="match status" value="3"/>
</dbReference>
<comment type="subcellular location">
    <subcellularLocation>
        <location evidence="1 11">Bacterial flagellum basal body</location>
    </subcellularLocation>
    <subcellularLocation>
        <location evidence="2 11">Cell inner membrane</location>
        <topology evidence="2 11">Peripheral membrane protein</topology>
        <orientation evidence="2 11">Cytoplasmic side</orientation>
    </subcellularLocation>
</comment>
<keyword evidence="11" id="KW-0997">Cell inner membrane</keyword>
<evidence type="ECO:0000256" key="4">
    <source>
        <dbReference type="ARBA" id="ARBA00021870"/>
    </source>
</evidence>
<sequence>MAEAAQIRKLTPLSGVQRAAVVLLSLGEDQAAEVLKHMGAKEVQKLGLAMTSVSAVSRDDVAAVFDDFVDVLAQPNALGAGADDYIRAVLTQALGEERAASLIDRILAGRNTSGLDTLKWMEPRAIADLVRNEHPQIIAIVMAHLDPDQAAEVLKVLPDRTRADVLLRIATLDGIPPNALNELNDVMARQFAGSQNIKSSNVGGIKVAANILNFMDSGQDEVILGTIGEIDDTLGGRIREEMFVFDNLADIDDRAMQTVLRDVPNEKLAVALRGAEPRVREKITTNMSQRAAEILIEDMEARGPVRLAEVEAAQKEILSIVRKMADDGSIQLSVKAEAFV</sequence>
<keyword evidence="7 11" id="KW-0283">Flagellar rotation</keyword>
<evidence type="ECO:0000256" key="1">
    <source>
        <dbReference type="ARBA" id="ARBA00004117"/>
    </source>
</evidence>
<evidence type="ECO:0000256" key="8">
    <source>
        <dbReference type="ARBA" id="ARBA00023136"/>
    </source>
</evidence>
<name>A0ABS7T9A6_9GAMM</name>
<dbReference type="InterPro" id="IPR011002">
    <property type="entry name" value="FliG_a-hlx"/>
</dbReference>
<gene>
    <name evidence="15" type="primary">fliG</name>
    <name evidence="15" type="ORF">K6753_12975</name>
</gene>
<dbReference type="Proteomes" id="UP001430954">
    <property type="component" value="Unassembled WGS sequence"/>
</dbReference>
<dbReference type="InterPro" id="IPR028263">
    <property type="entry name" value="FliG_N"/>
</dbReference>
<evidence type="ECO:0000259" key="12">
    <source>
        <dbReference type="Pfam" id="PF01706"/>
    </source>
</evidence>
<protein>
    <recommendedName>
        <fullName evidence="4 11">Flagellar motor switch protein FliG</fullName>
    </recommendedName>
</protein>
<dbReference type="Pfam" id="PF01706">
    <property type="entry name" value="FliG_C"/>
    <property type="match status" value="1"/>
</dbReference>
<accession>A0ABS7T9A6</accession>
<evidence type="ECO:0000256" key="9">
    <source>
        <dbReference type="ARBA" id="ARBA00023143"/>
    </source>
</evidence>
<keyword evidence="5 11" id="KW-1003">Cell membrane</keyword>
<evidence type="ECO:0000256" key="2">
    <source>
        <dbReference type="ARBA" id="ARBA00004515"/>
    </source>
</evidence>
<organism evidence="15 16">
    <name type="scientific">Novilysobacter selenitireducens</name>
    <dbReference type="NCBI Taxonomy" id="2872639"/>
    <lineage>
        <taxon>Bacteria</taxon>
        <taxon>Pseudomonadati</taxon>
        <taxon>Pseudomonadota</taxon>
        <taxon>Gammaproteobacteria</taxon>
        <taxon>Lysobacterales</taxon>
        <taxon>Lysobacteraceae</taxon>
        <taxon>Novilysobacter</taxon>
    </lineage>
</organism>
<keyword evidence="15" id="KW-0969">Cilium</keyword>
<evidence type="ECO:0000256" key="11">
    <source>
        <dbReference type="PIRNR" id="PIRNR003161"/>
    </source>
</evidence>
<evidence type="ECO:0000256" key="3">
    <source>
        <dbReference type="ARBA" id="ARBA00010299"/>
    </source>
</evidence>
<dbReference type="NCBIfam" id="TIGR00207">
    <property type="entry name" value="fliG"/>
    <property type="match status" value="1"/>
</dbReference>
<dbReference type="SUPFAM" id="SSF48029">
    <property type="entry name" value="FliG"/>
    <property type="match status" value="2"/>
</dbReference>